<dbReference type="InterPro" id="IPR023576">
    <property type="entry name" value="UbiE/COQ5_MeTrFase_CS"/>
</dbReference>
<dbReference type="InterPro" id="IPR004033">
    <property type="entry name" value="UbiE/COQ5_MeTrFase"/>
</dbReference>
<dbReference type="EMBL" id="CP015970">
    <property type="protein sequence ID" value="AOZ48248.1"/>
    <property type="molecule type" value="Genomic_DNA"/>
</dbReference>
<evidence type="ECO:0000313" key="5">
    <source>
        <dbReference type="EMBL" id="AMS07057.1"/>
    </source>
</evidence>
<keyword evidence="8" id="KW-1185">Reference proteome</keyword>
<dbReference type="PANTHER" id="PTHR43591:SF24">
    <property type="entry name" value="2-METHOXY-6-POLYPRENYL-1,4-BENZOQUINOL METHYLASE, MITOCHONDRIAL"/>
    <property type="match status" value="1"/>
</dbReference>
<comment type="catalytic activity">
    <reaction evidence="4">
        <text>a 2-demethylmenaquinol + S-adenosyl-L-methionine = a menaquinol + S-adenosyl-L-homocysteine + H(+)</text>
        <dbReference type="Rhea" id="RHEA:42640"/>
        <dbReference type="Rhea" id="RHEA-COMP:9539"/>
        <dbReference type="Rhea" id="RHEA-COMP:9563"/>
        <dbReference type="ChEBI" id="CHEBI:15378"/>
        <dbReference type="ChEBI" id="CHEBI:18151"/>
        <dbReference type="ChEBI" id="CHEBI:55437"/>
        <dbReference type="ChEBI" id="CHEBI:57856"/>
        <dbReference type="ChEBI" id="CHEBI:59789"/>
        <dbReference type="EC" id="2.1.1.163"/>
    </reaction>
</comment>
<dbReference type="SUPFAM" id="SSF53335">
    <property type="entry name" value="S-adenosyl-L-methionine-dependent methyltransferases"/>
    <property type="match status" value="1"/>
</dbReference>
<evidence type="ECO:0000256" key="2">
    <source>
        <dbReference type="ARBA" id="ARBA00022679"/>
    </source>
</evidence>
<reference evidence="6 8" key="1">
    <citation type="journal article" date="2016" name="Plant Dis.">
        <title>Improved production of propionic acid using genome shuffling.</title>
        <authorList>
            <person name="Luna-Flores C.H."/>
            <person name="Palfreyman R.W."/>
            <person name="Kromer J.O."/>
            <person name="Nielsen L.K."/>
            <person name="Marcellin E."/>
        </authorList>
    </citation>
    <scope>NUCLEOTIDE SEQUENCE [LARGE SCALE GENOMIC DNA]</scope>
    <source>
        <strain evidence="6 8">F3E8</strain>
    </source>
</reference>
<dbReference type="EC" id="2.1.1.163" evidence="4"/>
<dbReference type="CDD" id="cd02440">
    <property type="entry name" value="AdoMet_MTases"/>
    <property type="match status" value="1"/>
</dbReference>
<dbReference type="HAMAP" id="MF_01813">
    <property type="entry name" value="MenG_UbiE_methyltr"/>
    <property type="match status" value="1"/>
</dbReference>
<dbReference type="NCBIfam" id="TIGR01934">
    <property type="entry name" value="MenG_MenH_UbiE"/>
    <property type="match status" value="1"/>
</dbReference>
<dbReference type="Proteomes" id="UP000178666">
    <property type="component" value="Chromosome"/>
</dbReference>
<name>A0AAC8YI56_9ACTN</name>
<keyword evidence="5" id="KW-0830">Ubiquinone</keyword>
<feature type="binding site" evidence="4">
    <location>
        <position position="150"/>
    </location>
    <ligand>
        <name>S-adenosyl-L-methionine</name>
        <dbReference type="ChEBI" id="CHEBI:59789"/>
    </ligand>
</feature>
<keyword evidence="2 4" id="KW-0808">Transferase</keyword>
<dbReference type="GO" id="GO:0043770">
    <property type="term" value="F:demethylmenaquinone methyltransferase activity"/>
    <property type="evidence" value="ECO:0007669"/>
    <property type="project" value="UniProtKB-UniRule"/>
</dbReference>
<gene>
    <name evidence="4" type="primary">menG</name>
    <name evidence="6" type="ORF">A8L58_07820</name>
    <name evidence="5" type="ORF">AXH35_06355</name>
</gene>
<dbReference type="GO" id="GO:0009234">
    <property type="term" value="P:menaquinone biosynthetic process"/>
    <property type="evidence" value="ECO:0007669"/>
    <property type="project" value="UniProtKB-UniRule"/>
</dbReference>
<dbReference type="Proteomes" id="UP000075221">
    <property type="component" value="Chromosome"/>
</dbReference>
<keyword evidence="4" id="KW-0474">Menaquinone biosynthesis</keyword>
<evidence type="ECO:0000313" key="7">
    <source>
        <dbReference type="Proteomes" id="UP000075221"/>
    </source>
</evidence>
<dbReference type="Gene3D" id="3.40.50.150">
    <property type="entry name" value="Vaccinia Virus protein VP39"/>
    <property type="match status" value="1"/>
</dbReference>
<keyword evidence="1 4" id="KW-0489">Methyltransferase</keyword>
<protein>
    <recommendedName>
        <fullName evidence="4">Demethylmenaquinone methyltransferase</fullName>
        <ecNumber evidence="4">2.1.1.163</ecNumber>
    </recommendedName>
</protein>
<dbReference type="EMBL" id="CP014352">
    <property type="protein sequence ID" value="AMS07057.1"/>
    <property type="molecule type" value="Genomic_DNA"/>
</dbReference>
<dbReference type="Pfam" id="PF01209">
    <property type="entry name" value="Ubie_methyltran"/>
    <property type="match status" value="1"/>
</dbReference>
<feature type="binding site" evidence="4">
    <location>
        <position position="111"/>
    </location>
    <ligand>
        <name>S-adenosyl-L-methionine</name>
        <dbReference type="ChEBI" id="CHEBI:59789"/>
    </ligand>
</feature>
<feature type="binding site" evidence="4">
    <location>
        <begin position="133"/>
        <end position="134"/>
    </location>
    <ligand>
        <name>S-adenosyl-L-methionine</name>
        <dbReference type="ChEBI" id="CHEBI:59789"/>
    </ligand>
</feature>
<evidence type="ECO:0000313" key="8">
    <source>
        <dbReference type="Proteomes" id="UP000178666"/>
    </source>
</evidence>
<keyword evidence="3 4" id="KW-0949">S-adenosyl-L-methionine</keyword>
<dbReference type="PROSITE" id="PS51608">
    <property type="entry name" value="SAM_MT_UBIE"/>
    <property type="match status" value="1"/>
</dbReference>
<evidence type="ECO:0000256" key="3">
    <source>
        <dbReference type="ARBA" id="ARBA00022691"/>
    </source>
</evidence>
<comment type="function">
    <text evidence="4">Methyltransferase required for the conversion of demethylmenaquinol (DMKH2) to menaquinol (MKH2).</text>
</comment>
<dbReference type="NCBIfam" id="NF001241">
    <property type="entry name" value="PRK00216.1-2"/>
    <property type="match status" value="1"/>
</dbReference>
<comment type="pathway">
    <text evidence="4">Quinol/quinone metabolism; menaquinone biosynthesis; menaquinol from 1,4-dihydroxy-2-naphthoate: step 2/2.</text>
</comment>
<comment type="similarity">
    <text evidence="4">Belongs to the class I-like SAM-binding methyltransferase superfamily. MenG/UbiE family.</text>
</comment>
<dbReference type="AlphaFoldDB" id="A0AAC8YI56"/>
<proteinExistence type="inferred from homology"/>
<sequence length="261" mass="28128">MGVRGHGAYCPSPAKLSQNGGASCARLGRVLTTRATLDKHRADVASMFDGVAQRYDVMNSIMTLGAVDRWRDLVVDAVEPAPGQVILDLAAGTGTSSATFAARGADVYPTDISMGMLQVGHRRQPELHFVAGDATRLPYADDSFDAVTISYGLRNVEDTSAALSEMLRVTRPGGRLVVCEFSTPTWGPFRRVYKDYLLGAIPAMARLASSNRDAYDYLAESILAWPDQQHLADLMAGAGWQAVAWRNISGGVVALHRAWKA</sequence>
<feature type="binding site" evidence="4">
    <location>
        <position position="93"/>
    </location>
    <ligand>
        <name>S-adenosyl-L-methionine</name>
        <dbReference type="ChEBI" id="CHEBI:59789"/>
    </ligand>
</feature>
<reference evidence="5 7" key="2">
    <citation type="submission" date="2016-02" db="EMBL/GenBank/DDBJ databases">
        <title>Complete Genome Sequence of Propionibacterium acidipropionici ATCC 55737.</title>
        <authorList>
            <person name="Luna Flores C.H."/>
            <person name="Nielsen L.K."/>
            <person name="Marcellin E."/>
        </authorList>
    </citation>
    <scope>NUCLEOTIDE SEQUENCE [LARGE SCALE GENOMIC DNA]</scope>
    <source>
        <strain evidence="5 7">ATCC 55737</strain>
    </source>
</reference>
<dbReference type="InterPro" id="IPR029063">
    <property type="entry name" value="SAM-dependent_MTases_sf"/>
</dbReference>
<accession>A0AAC8YI56</accession>
<dbReference type="PROSITE" id="PS01184">
    <property type="entry name" value="UBIE_2"/>
    <property type="match status" value="1"/>
</dbReference>
<evidence type="ECO:0000256" key="1">
    <source>
        <dbReference type="ARBA" id="ARBA00022603"/>
    </source>
</evidence>
<dbReference type="PANTHER" id="PTHR43591">
    <property type="entry name" value="METHYLTRANSFERASE"/>
    <property type="match status" value="1"/>
</dbReference>
<dbReference type="GO" id="GO:0032259">
    <property type="term" value="P:methylation"/>
    <property type="evidence" value="ECO:0007669"/>
    <property type="project" value="UniProtKB-KW"/>
</dbReference>
<organism evidence="5 7">
    <name type="scientific">Acidipropionibacterium acidipropionici</name>
    <dbReference type="NCBI Taxonomy" id="1748"/>
    <lineage>
        <taxon>Bacteria</taxon>
        <taxon>Bacillati</taxon>
        <taxon>Actinomycetota</taxon>
        <taxon>Actinomycetes</taxon>
        <taxon>Propionibacteriales</taxon>
        <taxon>Propionibacteriaceae</taxon>
        <taxon>Acidipropionibacterium</taxon>
    </lineage>
</organism>
<evidence type="ECO:0000313" key="6">
    <source>
        <dbReference type="EMBL" id="AOZ48248.1"/>
    </source>
</evidence>
<evidence type="ECO:0000256" key="4">
    <source>
        <dbReference type="HAMAP-Rule" id="MF_01813"/>
    </source>
</evidence>